<gene>
    <name evidence="1" type="ORF">J2X31_003576</name>
</gene>
<dbReference type="EMBL" id="JAVDVI010000023">
    <property type="protein sequence ID" value="MDR6969543.1"/>
    <property type="molecule type" value="Genomic_DNA"/>
</dbReference>
<organism evidence="1 2">
    <name type="scientific">Flavobacterium arsenatis</name>
    <dbReference type="NCBI Taxonomy" id="1484332"/>
    <lineage>
        <taxon>Bacteria</taxon>
        <taxon>Pseudomonadati</taxon>
        <taxon>Bacteroidota</taxon>
        <taxon>Flavobacteriia</taxon>
        <taxon>Flavobacteriales</taxon>
        <taxon>Flavobacteriaceae</taxon>
        <taxon>Flavobacterium</taxon>
    </lineage>
</organism>
<comment type="caution">
    <text evidence="1">The sequence shown here is derived from an EMBL/GenBank/DDBJ whole genome shotgun (WGS) entry which is preliminary data.</text>
</comment>
<proteinExistence type="predicted"/>
<accession>A0ABU1TUK9</accession>
<protein>
    <recommendedName>
        <fullName evidence="3">Lipoprotein</fullName>
    </recommendedName>
</protein>
<dbReference type="PROSITE" id="PS51257">
    <property type="entry name" value="PROKAR_LIPOPROTEIN"/>
    <property type="match status" value="1"/>
</dbReference>
<reference evidence="1 2" key="1">
    <citation type="submission" date="2023-07" db="EMBL/GenBank/DDBJ databases">
        <title>Sorghum-associated microbial communities from plants grown in Nebraska, USA.</title>
        <authorList>
            <person name="Schachtman D."/>
        </authorList>
    </citation>
    <scope>NUCLEOTIDE SEQUENCE [LARGE SCALE GENOMIC DNA]</scope>
    <source>
        <strain evidence="1 2">3773</strain>
    </source>
</reference>
<dbReference type="Proteomes" id="UP001255185">
    <property type="component" value="Unassembled WGS sequence"/>
</dbReference>
<dbReference type="RefSeq" id="WP_310028715.1">
    <property type="nucleotide sequence ID" value="NZ_JAVDVI010000023.1"/>
</dbReference>
<evidence type="ECO:0000313" key="2">
    <source>
        <dbReference type="Proteomes" id="UP001255185"/>
    </source>
</evidence>
<evidence type="ECO:0008006" key="3">
    <source>
        <dbReference type="Google" id="ProtNLM"/>
    </source>
</evidence>
<name>A0ABU1TUK9_9FLAO</name>
<evidence type="ECO:0000313" key="1">
    <source>
        <dbReference type="EMBL" id="MDR6969543.1"/>
    </source>
</evidence>
<keyword evidence="2" id="KW-1185">Reference proteome</keyword>
<sequence>MKNTFTSFLLLLISFGFGLQSCKNETENQNPTKTEIQKPNDSLKSVSVEESEKMVEYAISVEEIDSLQYHSFKEKTAPIKKKITKITDINEAKKMLKGIVEFDEKNTDDEYLAIKKIHFRNGKKIGYTNEWDYFYFIAYYPEEDILLCEGGHTTDISFNLKNGKETEETGNPDVIDFSPKENFRLNGHFEGQECYAYFIQRKINNEYVKIIQLDKEFEKLTKLWLCTIGESFWADENTLYLTETEYFEDGIKSQFFKVKIVEKH</sequence>